<dbReference type="SMART" id="SM00322">
    <property type="entry name" value="KH"/>
    <property type="match status" value="1"/>
</dbReference>
<feature type="compositionally biased region" description="Low complexity" evidence="7">
    <location>
        <begin position="1781"/>
        <end position="1797"/>
    </location>
</feature>
<dbReference type="PANTHER" id="PTHR23206:SF5">
    <property type="entry name" value="ANKYRIN REPEAT AND KH DOMAIN-CONTAINING PROTEIN 1"/>
    <property type="match status" value="1"/>
</dbReference>
<feature type="compositionally biased region" description="Low complexity" evidence="7">
    <location>
        <begin position="1196"/>
        <end position="1210"/>
    </location>
</feature>
<dbReference type="PROSITE" id="PS50084">
    <property type="entry name" value="KH_TYPE_1"/>
    <property type="match status" value="1"/>
</dbReference>
<dbReference type="Pfam" id="PF12796">
    <property type="entry name" value="Ank_2"/>
    <property type="match status" value="7"/>
</dbReference>
<dbReference type="InterPro" id="IPR036770">
    <property type="entry name" value="Ankyrin_rpt-contain_sf"/>
</dbReference>
<feature type="compositionally biased region" description="Polar residues" evidence="7">
    <location>
        <begin position="1683"/>
        <end position="1696"/>
    </location>
</feature>
<feature type="coiled-coil region" evidence="6">
    <location>
        <begin position="515"/>
        <end position="587"/>
    </location>
</feature>
<feature type="region of interest" description="Disordered" evidence="7">
    <location>
        <begin position="1269"/>
        <end position="1351"/>
    </location>
</feature>
<evidence type="ECO:0000256" key="3">
    <source>
        <dbReference type="ARBA" id="ARBA00023054"/>
    </source>
</evidence>
<dbReference type="InterPro" id="IPR051631">
    <property type="entry name" value="Ankyrin-KH/SAM_domain"/>
</dbReference>
<feature type="repeat" description="ANK" evidence="4">
    <location>
        <begin position="162"/>
        <end position="194"/>
    </location>
</feature>
<dbReference type="FunFam" id="1.25.40.20:FF:000156">
    <property type="entry name" value="ankyrin repeat and KH domain-containing protein 1-like isoform X6"/>
    <property type="match status" value="1"/>
</dbReference>
<evidence type="ECO:0000313" key="10">
    <source>
        <dbReference type="Proteomes" id="UP000694380"/>
    </source>
</evidence>
<feature type="repeat" description="ANK" evidence="4">
    <location>
        <begin position="1056"/>
        <end position="1088"/>
    </location>
</feature>
<dbReference type="SUPFAM" id="SSF48403">
    <property type="entry name" value="Ankyrin repeat"/>
    <property type="match status" value="2"/>
</dbReference>
<feature type="region of interest" description="Disordered" evidence="7">
    <location>
        <begin position="600"/>
        <end position="628"/>
    </location>
</feature>
<dbReference type="CDD" id="cd22503">
    <property type="entry name" value="KH-I_ANKHD1"/>
    <property type="match status" value="1"/>
</dbReference>
<evidence type="ECO:0000259" key="8">
    <source>
        <dbReference type="SMART" id="SM00322"/>
    </source>
</evidence>
<feature type="repeat" description="ANK" evidence="4">
    <location>
        <begin position="320"/>
        <end position="352"/>
    </location>
</feature>
<feature type="compositionally biased region" description="Polar residues" evidence="7">
    <location>
        <begin position="1730"/>
        <end position="1739"/>
    </location>
</feature>
<feature type="region of interest" description="Disordered" evidence="7">
    <location>
        <begin position="1577"/>
        <end position="1615"/>
    </location>
</feature>
<dbReference type="InterPro" id="IPR004088">
    <property type="entry name" value="KH_dom_type_1"/>
</dbReference>
<keyword evidence="1" id="KW-0677">Repeat</keyword>
<dbReference type="FunFam" id="3.30.1370.10:FF:000029">
    <property type="entry name" value="ankyrin repeat and KH domain-containing protein 1 isoform X2"/>
    <property type="match status" value="1"/>
</dbReference>
<feature type="compositionally biased region" description="Acidic residues" evidence="7">
    <location>
        <begin position="1177"/>
        <end position="1195"/>
    </location>
</feature>
<feature type="region of interest" description="Disordered" evidence="7">
    <location>
        <begin position="738"/>
        <end position="771"/>
    </location>
</feature>
<feature type="compositionally biased region" description="Polar residues" evidence="7">
    <location>
        <begin position="1763"/>
        <end position="1774"/>
    </location>
</feature>
<feature type="compositionally biased region" description="Polar residues" evidence="7">
    <location>
        <begin position="1704"/>
        <end position="1720"/>
    </location>
</feature>
<feature type="compositionally biased region" description="Low complexity" evidence="7">
    <location>
        <begin position="1594"/>
        <end position="1608"/>
    </location>
</feature>
<dbReference type="PROSITE" id="PS50297">
    <property type="entry name" value="ANK_REP_REGION"/>
    <property type="match status" value="15"/>
</dbReference>
<feature type="repeat" description="ANK" evidence="4">
    <location>
        <begin position="853"/>
        <end position="885"/>
    </location>
</feature>
<evidence type="ECO:0000256" key="6">
    <source>
        <dbReference type="SAM" id="Coils"/>
    </source>
</evidence>
<protein>
    <submittedName>
        <fullName evidence="9">Ankyrin repeat and KH domain containing 1</fullName>
    </submittedName>
</protein>
<proteinExistence type="predicted"/>
<dbReference type="GeneTree" id="ENSGT00940000153768"/>
<reference evidence="9" key="2">
    <citation type="submission" date="2025-09" db="UniProtKB">
        <authorList>
            <consortium name="Ensembl"/>
        </authorList>
    </citation>
    <scope>IDENTIFICATION</scope>
</reference>
<keyword evidence="5" id="KW-0694">RNA-binding</keyword>
<feature type="repeat" description="ANK" evidence="4">
    <location>
        <begin position="387"/>
        <end position="419"/>
    </location>
</feature>
<feature type="compositionally biased region" description="Basic residues" evidence="7">
    <location>
        <begin position="1146"/>
        <end position="1156"/>
    </location>
</feature>
<evidence type="ECO:0000256" key="5">
    <source>
        <dbReference type="PROSITE-ProRule" id="PRU00117"/>
    </source>
</evidence>
<feature type="compositionally biased region" description="Polar residues" evidence="7">
    <location>
        <begin position="2009"/>
        <end position="2025"/>
    </location>
</feature>
<dbReference type="GO" id="GO:0045087">
    <property type="term" value="P:innate immune response"/>
    <property type="evidence" value="ECO:0007669"/>
    <property type="project" value="TreeGrafter"/>
</dbReference>
<dbReference type="InterPro" id="IPR036612">
    <property type="entry name" value="KH_dom_type_1_sf"/>
</dbReference>
<dbReference type="Pfam" id="PF00013">
    <property type="entry name" value="KH_1"/>
    <property type="match status" value="1"/>
</dbReference>
<evidence type="ECO:0000256" key="4">
    <source>
        <dbReference type="PROSITE-ProRule" id="PRU00023"/>
    </source>
</evidence>
<feature type="domain" description="K Homology" evidence="8">
    <location>
        <begin position="1390"/>
        <end position="1460"/>
    </location>
</feature>
<dbReference type="FunFam" id="1.25.40.20:FF:000026">
    <property type="entry name" value="ankyrin repeat domain-containing protein 17 isoform X3"/>
    <property type="match status" value="1"/>
</dbReference>
<evidence type="ECO:0000256" key="1">
    <source>
        <dbReference type="ARBA" id="ARBA00022737"/>
    </source>
</evidence>
<feature type="region of interest" description="Disordered" evidence="7">
    <location>
        <begin position="1228"/>
        <end position="1250"/>
    </location>
</feature>
<evidence type="ECO:0000256" key="2">
    <source>
        <dbReference type="ARBA" id="ARBA00023043"/>
    </source>
</evidence>
<feature type="repeat" description="ANK" evidence="4">
    <location>
        <begin position="955"/>
        <end position="987"/>
    </location>
</feature>
<dbReference type="FunFam" id="1.25.40.20:FF:000055">
    <property type="entry name" value="ankyrin repeat domain-containing protein 17 isoform X2"/>
    <property type="match status" value="1"/>
</dbReference>
<feature type="repeat" description="ANK" evidence="4">
    <location>
        <begin position="287"/>
        <end position="319"/>
    </location>
</feature>
<gene>
    <name evidence="9" type="primary">ANKHD1</name>
</gene>
<feature type="compositionally biased region" description="Acidic residues" evidence="7">
    <location>
        <begin position="619"/>
        <end position="628"/>
    </location>
</feature>
<feature type="region of interest" description="Disordered" evidence="7">
    <location>
        <begin position="2009"/>
        <end position="2068"/>
    </location>
</feature>
<dbReference type="PROSITE" id="PS50088">
    <property type="entry name" value="ANK_REPEAT"/>
    <property type="match status" value="15"/>
</dbReference>
<dbReference type="SUPFAM" id="SSF54791">
    <property type="entry name" value="Eukaryotic type KH-domain (KH-domain type I)"/>
    <property type="match status" value="1"/>
</dbReference>
<dbReference type="InterPro" id="IPR004087">
    <property type="entry name" value="KH_dom"/>
</dbReference>
<dbReference type="Gene3D" id="1.25.40.20">
    <property type="entry name" value="Ankyrin repeat-containing domain"/>
    <property type="match status" value="4"/>
</dbReference>
<feature type="repeat" description="ANK" evidence="4">
    <location>
        <begin position="1023"/>
        <end position="1055"/>
    </location>
</feature>
<dbReference type="PRINTS" id="PR01415">
    <property type="entry name" value="ANKYRIN"/>
</dbReference>
<feature type="compositionally biased region" description="Polar residues" evidence="7">
    <location>
        <begin position="600"/>
        <end position="611"/>
    </location>
</feature>
<dbReference type="InterPro" id="IPR047374">
    <property type="entry name" value="KH-I_ANKHD1"/>
</dbReference>
<dbReference type="Gene3D" id="3.30.1370.10">
    <property type="entry name" value="K Homology domain, type 1"/>
    <property type="match status" value="1"/>
</dbReference>
<accession>A0A8C3FJ55</accession>
<dbReference type="FunFam" id="1.25.40.20:FF:000012">
    <property type="entry name" value="ankyrin repeat domain-containing protein 17 isoform X1"/>
    <property type="match status" value="1"/>
</dbReference>
<feature type="compositionally biased region" description="Low complexity" evidence="7">
    <location>
        <begin position="740"/>
        <end position="764"/>
    </location>
</feature>
<feature type="region of interest" description="Disordered" evidence="7">
    <location>
        <begin position="1959"/>
        <end position="1985"/>
    </location>
</feature>
<feature type="repeat" description="ANK" evidence="4">
    <location>
        <begin position="921"/>
        <end position="953"/>
    </location>
</feature>
<feature type="compositionally biased region" description="Polar residues" evidence="7">
    <location>
        <begin position="2050"/>
        <end position="2060"/>
    </location>
</feature>
<feature type="repeat" description="ANK" evidence="4">
    <location>
        <begin position="886"/>
        <end position="918"/>
    </location>
</feature>
<keyword evidence="2 4" id="KW-0040">ANK repeat</keyword>
<feature type="repeat" description="ANK" evidence="4">
    <location>
        <begin position="988"/>
        <end position="1020"/>
    </location>
</feature>
<dbReference type="Ensembl" id="ENSCPBT00000011794.1">
    <property type="protein sequence ID" value="ENSCPBP00000009820.1"/>
    <property type="gene ID" value="ENSCPBG00000007377.1"/>
</dbReference>
<evidence type="ECO:0000313" key="9">
    <source>
        <dbReference type="Ensembl" id="ENSCPBP00000009820.1"/>
    </source>
</evidence>
<organism evidence="9 10">
    <name type="scientific">Chrysemys picta bellii</name>
    <name type="common">Western painted turtle</name>
    <name type="synonym">Emys bellii</name>
    <dbReference type="NCBI Taxonomy" id="8478"/>
    <lineage>
        <taxon>Eukaryota</taxon>
        <taxon>Metazoa</taxon>
        <taxon>Chordata</taxon>
        <taxon>Craniata</taxon>
        <taxon>Vertebrata</taxon>
        <taxon>Euteleostomi</taxon>
        <taxon>Archelosauria</taxon>
        <taxon>Testudinata</taxon>
        <taxon>Testudines</taxon>
        <taxon>Cryptodira</taxon>
        <taxon>Durocryptodira</taxon>
        <taxon>Testudinoidea</taxon>
        <taxon>Emydidae</taxon>
        <taxon>Chrysemys</taxon>
    </lineage>
</organism>
<feature type="region of interest" description="Disordered" evidence="7">
    <location>
        <begin position="1681"/>
        <end position="1820"/>
    </location>
</feature>
<evidence type="ECO:0000256" key="7">
    <source>
        <dbReference type="SAM" id="MobiDB-lite"/>
    </source>
</evidence>
<dbReference type="PANTHER" id="PTHR23206">
    <property type="entry name" value="MASK PROTEIN"/>
    <property type="match status" value="1"/>
</dbReference>
<dbReference type="InterPro" id="IPR002110">
    <property type="entry name" value="Ankyrin_rpt"/>
</dbReference>
<keyword evidence="3 6" id="KW-0175">Coiled coil</keyword>
<reference evidence="9" key="1">
    <citation type="submission" date="2025-08" db="UniProtKB">
        <authorList>
            <consortium name="Ensembl"/>
        </authorList>
    </citation>
    <scope>IDENTIFICATION</scope>
</reference>
<feature type="repeat" description="ANK" evidence="4">
    <location>
        <begin position="819"/>
        <end position="851"/>
    </location>
</feature>
<name>A0A8C3FJ55_CHRPI</name>
<dbReference type="GO" id="GO:0005737">
    <property type="term" value="C:cytoplasm"/>
    <property type="evidence" value="ECO:0007669"/>
    <property type="project" value="TreeGrafter"/>
</dbReference>
<dbReference type="FunFam" id="1.25.40.20:FF:000750">
    <property type="entry name" value="Ankyrin repeat domain 17"/>
    <property type="match status" value="1"/>
</dbReference>
<feature type="compositionally biased region" description="Low complexity" evidence="7">
    <location>
        <begin position="1283"/>
        <end position="1296"/>
    </location>
</feature>
<sequence>MGCEVPLPPLLPLGLSSPPLHPSPGASPPLCPGADSLTFWRFMVFISLTSKQVESFILDQEDLDNPVLKTTSELFLSSAAEGTDLRTVDPETQARLEALLEAAGTMFPLRKLRSSGRSTSLSPERGLLELETQHSLSGGSGLGNIARLLLDSGAQVNMPADSFESPLTLAACGGHVELAALLIERGANLEEVNDEGYTPLMEAAREGHEEMVALLLAQGKKTTSSYKLLYCKLHLFSSYSNYIFFDRANINAQTEETQETALTLACCGGFSEVADFLIKAGADIELGCSTPLMEAAQEGHLELVKYLLAAGANVHATTATGDTALTYACENGHTDVADVLLQAGADLEHESEGGRTPLMKAARAGHLCTVQFLISKGANVNRATANNDHTVVSLACAGGHLAVVELLLAHGADPTHRLKDGSTMLIEAAKGGHTNVVSYLLDYPNNVLSVPTADMSQLTPPSQDQSQVWDNFSMAFFQTFFMCLGTSKQKSSSLQVADQDLLPPFHPYQPLECIVEETEGKLNELGQRISAIEKAQLKSLELIQGEPLNKDKIEELKKNREEQVQKKKKILKELQKVERQLQMKTQQQFTKEYLETKGQTETPLPLQQQCPHTGVFPEVEGDEGLPEENFSELPQVDTILSKDDEQQSSPPAEQIEFVPIQALSTPQCNFSSNLGYNGTDSLDLQKVLGNQQNVGQQQQIAGHGQGLLVQEPDGLMVATPAQTLTDTLDDLIAAVNSRVPTGSTSSSHTTESPTPEPCTQTPSSVGSQSVLPMYPSVDIDAHTESNHDTALTLACAGGHEELVSVLIARGANIEHRDKKGFTPLILAATAGHVGVVEILLDKGGDIEAQSERTKDTPLSLACSGGRQEVVDLLLARGANKEHRNVSDYTPLSLAASGGYVNIIKILLNAGAEINSRTGSKLGISPLMLAAMNGHVPAVKLLLDMGSDINAQIETNRNTALTLACFQGRAEVVSLLLDRKANVEHRAKTGLTPLMEAASGGYAEVGRVLLDKGADVNAPPVPSSRDTALTIAADKGHYKFCELLINRGAHIDVRNKKGNTPLWLAANGGHFDVVQLLVQAGADVDAADNRKITPLMSAFRKGHVKVVQYLVKEVNQFPSDIECMRYIATITDKSREESRKQALAAKREKRKEKRKKKKEEQKRKQEEDEENKPKETLELQEDDDEEENDDEVEQEVPIEPPSATTTTTIGISATSATFTNVFGKKRANVVTTPSTNRKNKKNKTKDTPQNVQIILPDQHISLAQQKADKNKINGEPRGGGAGGNSDSDNLDSTDCNSESSSGGKSQELNFTMDTNSPGDRGYASLLLPSQEEKTSTSASKIQTRLEGDANPNSLSASYKSVSLPLTSPNIKLNLTSPKRGQKREEGWKEVVRRSKKLSVPASVVSRIMGRGGCNITAIQDVTGAHIDVDKQKDKNGERMITIRGGTESTRYAVQLISALIQDPAKELEDLIPKTHIRTPAPNTKSIHANFSSGVSTAAASNKNSFPLGAPPLVTSQSSTLSTFQPTNKLNKNVPANVRSSFPVSLPLAYSHPHFALLAAQTMQQIRHPRLPMAQFGGTFSPSPNTWGPFPVRPVNPSSTNSSPKHNSSSRVGNQNGNILQTESAGLATASCPITVSSVVASTQPLCATSSRTPSSVRKQLFACVPKTSAVATAISTVTSTCSTLPSASSAPANNGQVPTAFLPSNVPQTQHSALKTDSFSAISAPKEKVSTPDQPTGNTCAPSSVASSCNISASSNPGVLEPRPSSSPAPLNNVQDEILPTSMSDISSSVSMPFSSSSEPTPLSLASPRSIAADNQDNSNLPQLAVPAPRVSHRMQPRGSFYSVVPNANLHQDHQSIFVTNPVPLTPSQGPPAAVQLSSAMNVMNGSQMHINPANKSLPPTFGPATLFNHFSSLFDSNQVPANQGWGDCPLSTRAAADPSFTVQSTFLSNSVLGHIENVHPDNSKAPGFRPPSQRVSTSPVAASSAPLTGFSANIQRVYLQGPAPVGTPSFNRQHFSPHPWTSATNSCESPIPSVSSGSSSPLSASSAPSNLGQPKAGSTSQDRKVPPPIGTERLARIRQGGSVTPTPLGTNFTAPVGHSGIWSFGVNSVSEGLSGWSQPIMGNHPMHQQLSDPGTFSQHQPMERDDSGIVAPSNIFHQPMPNSFVDFSKGLPISMYGGALIPSHPQLADGPGGPLFNGLHTPDPAWNPMIKVVQNSTECTDAQQIWPGTWAPHIGNMHLKYVN</sequence>
<dbReference type="SMART" id="SM00248">
    <property type="entry name" value="ANK"/>
    <property type="match status" value="18"/>
</dbReference>
<dbReference type="GO" id="GO:0003723">
    <property type="term" value="F:RNA binding"/>
    <property type="evidence" value="ECO:0007669"/>
    <property type="project" value="UniProtKB-UniRule"/>
</dbReference>
<keyword evidence="10" id="KW-1185">Reference proteome</keyword>
<feature type="compositionally biased region" description="Low complexity" evidence="7">
    <location>
        <begin position="2026"/>
        <end position="2049"/>
    </location>
</feature>
<feature type="compositionally biased region" description="Low complexity" evidence="7">
    <location>
        <begin position="1740"/>
        <end position="1754"/>
    </location>
</feature>
<feature type="compositionally biased region" description="Low complexity" evidence="7">
    <location>
        <begin position="1975"/>
        <end position="1985"/>
    </location>
</feature>
<feature type="repeat" description="ANK" evidence="4">
    <location>
        <begin position="353"/>
        <end position="385"/>
    </location>
</feature>
<dbReference type="Proteomes" id="UP000694380">
    <property type="component" value="Unplaced"/>
</dbReference>
<feature type="repeat" description="ANK" evidence="4">
    <location>
        <begin position="786"/>
        <end position="818"/>
    </location>
</feature>
<feature type="region of interest" description="Disordered" evidence="7">
    <location>
        <begin position="1134"/>
        <end position="1210"/>
    </location>
</feature>
<dbReference type="Pfam" id="PF00023">
    <property type="entry name" value="Ank"/>
    <property type="match status" value="1"/>
</dbReference>
<feature type="compositionally biased region" description="Polar residues" evidence="7">
    <location>
        <begin position="1297"/>
        <end position="1316"/>
    </location>
</feature>
<feature type="repeat" description="ANK" evidence="4">
    <location>
        <begin position="195"/>
        <end position="227"/>
    </location>
</feature>
<feature type="compositionally biased region" description="Basic and acidic residues" evidence="7">
    <location>
        <begin position="1157"/>
        <end position="1176"/>
    </location>
</feature>